<dbReference type="EMBL" id="PPEG02000007">
    <property type="protein sequence ID" value="PWN59886.1"/>
    <property type="molecule type" value="Genomic_DNA"/>
</dbReference>
<evidence type="ECO:0000313" key="2">
    <source>
        <dbReference type="EMBL" id="PWN59886.1"/>
    </source>
</evidence>
<comment type="caution">
    <text evidence="2">The sequence shown here is derived from an EMBL/GenBank/DDBJ whole genome shotgun (WGS) entry which is preliminary data.</text>
</comment>
<proteinExistence type="predicted"/>
<sequence length="169" mass="18251">MKTVIFSIAAILFTITIEAQVAVGKNSVSNPSTSLEFAETENRGLLLPYIEDNSGISQDGTMIFDTTDNKVKYLKSGSWFDLSVDTTGNADLSVQTTKTEKTEAKVSIGTLTSTDGILVLEDSNKAMILPKVASPHLNIINPAAGMIVYDTTAHQLAVYNGSVWSFWKP</sequence>
<organism evidence="2 3">
    <name type="scientific">Chryseobacterium viscerum</name>
    <dbReference type="NCBI Taxonomy" id="1037377"/>
    <lineage>
        <taxon>Bacteria</taxon>
        <taxon>Pseudomonadati</taxon>
        <taxon>Bacteroidota</taxon>
        <taxon>Flavobacteriia</taxon>
        <taxon>Flavobacteriales</taxon>
        <taxon>Weeksellaceae</taxon>
        <taxon>Chryseobacterium group</taxon>
        <taxon>Chryseobacterium</taxon>
    </lineage>
</organism>
<evidence type="ECO:0000313" key="3">
    <source>
        <dbReference type="Proteomes" id="UP000236413"/>
    </source>
</evidence>
<gene>
    <name evidence="2" type="ORF">C1634_017860</name>
</gene>
<dbReference type="Proteomes" id="UP000236413">
    <property type="component" value="Unassembled WGS sequence"/>
</dbReference>
<dbReference type="RefSeq" id="WP_103235696.1">
    <property type="nucleotide sequence ID" value="NZ_PPEG02000007.1"/>
</dbReference>
<evidence type="ECO:0000256" key="1">
    <source>
        <dbReference type="SAM" id="SignalP"/>
    </source>
</evidence>
<dbReference type="AlphaFoldDB" id="A0A316WI03"/>
<accession>A0A316WI03</accession>
<protein>
    <submittedName>
        <fullName evidence="2">Uncharacterized protein</fullName>
    </submittedName>
</protein>
<feature type="signal peptide" evidence="1">
    <location>
        <begin position="1"/>
        <end position="21"/>
    </location>
</feature>
<name>A0A316WI03_9FLAO</name>
<feature type="chain" id="PRO_5016389574" evidence="1">
    <location>
        <begin position="22"/>
        <end position="169"/>
    </location>
</feature>
<reference evidence="2 3" key="1">
    <citation type="submission" date="2018-04" db="EMBL/GenBank/DDBJ databases">
        <title>Chryseobacterium oncorhynchi 701B-08T from rainbow trout, and Chryseobacterium viscerum 687B-08T from diseased fish.</title>
        <authorList>
            <person name="Jeong J.-J."/>
            <person name="Lee Y.J."/>
            <person name="Pathiraja D."/>
            <person name="Park B."/>
            <person name="Choi I.-G."/>
            <person name="Kim K.D."/>
        </authorList>
    </citation>
    <scope>NUCLEOTIDE SEQUENCE [LARGE SCALE GENOMIC DNA]</scope>
    <source>
        <strain evidence="2 3">687B-08</strain>
    </source>
</reference>
<keyword evidence="1" id="KW-0732">Signal</keyword>